<comment type="caution">
    <text evidence="1">The sequence shown here is derived from an EMBL/GenBank/DDBJ whole genome shotgun (WGS) entry which is preliminary data.</text>
</comment>
<dbReference type="EMBL" id="CM042035">
    <property type="protein sequence ID" value="KAI3754213.1"/>
    <property type="molecule type" value="Genomic_DNA"/>
</dbReference>
<accession>A0ACB9E6J5</accession>
<reference evidence="2" key="1">
    <citation type="journal article" date="2022" name="Mol. Ecol. Resour.">
        <title>The genomes of chicory, endive, great burdock and yacon provide insights into Asteraceae palaeo-polyploidization history and plant inulin production.</title>
        <authorList>
            <person name="Fan W."/>
            <person name="Wang S."/>
            <person name="Wang H."/>
            <person name="Wang A."/>
            <person name="Jiang F."/>
            <person name="Liu H."/>
            <person name="Zhao H."/>
            <person name="Xu D."/>
            <person name="Zhang Y."/>
        </authorList>
    </citation>
    <scope>NUCLEOTIDE SEQUENCE [LARGE SCALE GENOMIC DNA]</scope>
    <source>
        <strain evidence="2">cv. Yunnan</strain>
    </source>
</reference>
<organism evidence="1 2">
    <name type="scientific">Smallanthus sonchifolius</name>
    <dbReference type="NCBI Taxonomy" id="185202"/>
    <lineage>
        <taxon>Eukaryota</taxon>
        <taxon>Viridiplantae</taxon>
        <taxon>Streptophyta</taxon>
        <taxon>Embryophyta</taxon>
        <taxon>Tracheophyta</taxon>
        <taxon>Spermatophyta</taxon>
        <taxon>Magnoliopsida</taxon>
        <taxon>eudicotyledons</taxon>
        <taxon>Gunneridae</taxon>
        <taxon>Pentapetalae</taxon>
        <taxon>asterids</taxon>
        <taxon>campanulids</taxon>
        <taxon>Asterales</taxon>
        <taxon>Asteraceae</taxon>
        <taxon>Asteroideae</taxon>
        <taxon>Heliantheae alliance</taxon>
        <taxon>Millerieae</taxon>
        <taxon>Smallanthus</taxon>
    </lineage>
</organism>
<reference evidence="1 2" key="2">
    <citation type="journal article" date="2022" name="Mol. Ecol. Resour.">
        <title>The genomes of chicory, endive, great burdock and yacon provide insights into Asteraceae paleo-polyploidization history and plant inulin production.</title>
        <authorList>
            <person name="Fan W."/>
            <person name="Wang S."/>
            <person name="Wang H."/>
            <person name="Wang A."/>
            <person name="Jiang F."/>
            <person name="Liu H."/>
            <person name="Zhao H."/>
            <person name="Xu D."/>
            <person name="Zhang Y."/>
        </authorList>
    </citation>
    <scope>NUCLEOTIDE SEQUENCE [LARGE SCALE GENOMIC DNA]</scope>
    <source>
        <strain evidence="2">cv. Yunnan</strain>
        <tissue evidence="1">Leaves</tissue>
    </source>
</reference>
<sequence>MDRLPYCLLLQILSRLKDSADVARCRVASKAFNTVFPGLRSICLKQHINSRSRVSVFLNLISKLEAVESVCIVLQLPACESDNLYLVDGDFAKEWLPRVSGSLKSLSLSGFLCEHQWNVLPLISSHCHNLVNLRLKLASLSVHNLNPMPMLTNLALEFVTLEDEHLNKLNKCFPNLQVLNLVGVRGLKDPKIHLLNLKTCLWPVFSNHLRSLTVIAPKLIALIVGCTMPVAFRVEAPMLYHLHIRFPALTNADAFVPKKFENLKSLWLEAPYIDSMLSEFPITKTVESLTVGSNKKALRYTTCSKFTLRKAFTVLPNLSSLCIRSTAWSELEACLNLEDWEILDGKKGLKTICAYVTLADQSLAFSSLACVLDQCVSLSDVSLLIHRKDFGRVYESFMSKCIARWPRLKWRWGKWSERKRDSWITTDISNLSPQII</sequence>
<name>A0ACB9E6J5_9ASTR</name>
<protein>
    <submittedName>
        <fullName evidence="1">Uncharacterized protein</fullName>
    </submittedName>
</protein>
<dbReference type="Proteomes" id="UP001056120">
    <property type="component" value="Linkage Group LG18"/>
</dbReference>
<gene>
    <name evidence="1" type="ORF">L1987_53992</name>
</gene>
<evidence type="ECO:0000313" key="2">
    <source>
        <dbReference type="Proteomes" id="UP001056120"/>
    </source>
</evidence>
<evidence type="ECO:0000313" key="1">
    <source>
        <dbReference type="EMBL" id="KAI3754213.1"/>
    </source>
</evidence>
<keyword evidence="2" id="KW-1185">Reference proteome</keyword>
<proteinExistence type="predicted"/>